<feature type="compositionally biased region" description="Basic and acidic residues" evidence="12">
    <location>
        <begin position="145"/>
        <end position="162"/>
    </location>
</feature>
<dbReference type="AlphaFoldDB" id="A0AAV8V0W7"/>
<evidence type="ECO:0000256" key="4">
    <source>
        <dbReference type="ARBA" id="ARBA00022528"/>
    </source>
</evidence>
<dbReference type="Pfam" id="PF02163">
    <property type="entry name" value="Peptidase_M50"/>
    <property type="match status" value="1"/>
</dbReference>
<evidence type="ECO:0000256" key="9">
    <source>
        <dbReference type="ARBA" id="ARBA00022946"/>
    </source>
</evidence>
<protein>
    <recommendedName>
        <fullName evidence="14">Peptidase M50 domain-containing protein</fullName>
    </recommendedName>
</protein>
<dbReference type="PANTHER" id="PTHR31412">
    <property type="entry name" value="ZINC METALLOPROTEASE EGY1"/>
    <property type="match status" value="1"/>
</dbReference>
<dbReference type="GO" id="GO:0008233">
    <property type="term" value="F:peptidase activity"/>
    <property type="evidence" value="ECO:0007669"/>
    <property type="project" value="UniProtKB-KW"/>
</dbReference>
<comment type="subcellular location">
    <subcellularLocation>
        <location evidence="1">Membrane</location>
        <topology evidence="1">Multi-pass membrane protein</topology>
    </subcellularLocation>
    <subcellularLocation>
        <location evidence="2">Plastid</location>
        <location evidence="2">Chloroplast</location>
    </subcellularLocation>
</comment>
<evidence type="ECO:0000313" key="16">
    <source>
        <dbReference type="Proteomes" id="UP001157974"/>
    </source>
</evidence>
<evidence type="ECO:0000259" key="14">
    <source>
        <dbReference type="Pfam" id="PF02163"/>
    </source>
</evidence>
<evidence type="ECO:0000256" key="1">
    <source>
        <dbReference type="ARBA" id="ARBA00004141"/>
    </source>
</evidence>
<keyword evidence="8" id="KW-0378">Hydrolase</keyword>
<evidence type="ECO:0000256" key="7">
    <source>
        <dbReference type="ARBA" id="ARBA00022692"/>
    </source>
</evidence>
<feature type="transmembrane region" description="Helical" evidence="13">
    <location>
        <begin position="314"/>
        <end position="333"/>
    </location>
</feature>
<feature type="region of interest" description="Disordered" evidence="12">
    <location>
        <begin position="133"/>
        <end position="193"/>
    </location>
</feature>
<reference evidence="15 16" key="1">
    <citation type="journal article" date="2023" name="Nat. Commun.">
        <title>Origin of minicircular mitochondrial genomes in red algae.</title>
        <authorList>
            <person name="Lee Y."/>
            <person name="Cho C.H."/>
            <person name="Lee Y.M."/>
            <person name="Park S.I."/>
            <person name="Yang J.H."/>
            <person name="West J.A."/>
            <person name="Bhattacharya D."/>
            <person name="Yoon H.S."/>
        </authorList>
    </citation>
    <scope>NUCLEOTIDE SEQUENCE [LARGE SCALE GENOMIC DNA]</scope>
    <source>
        <strain evidence="15 16">CCMP1338</strain>
        <tissue evidence="15">Whole cell</tissue>
    </source>
</reference>
<evidence type="ECO:0000313" key="15">
    <source>
        <dbReference type="EMBL" id="KAJ8908384.1"/>
    </source>
</evidence>
<accession>A0AAV8V0W7</accession>
<evidence type="ECO:0000256" key="10">
    <source>
        <dbReference type="ARBA" id="ARBA00022989"/>
    </source>
</evidence>
<evidence type="ECO:0000256" key="3">
    <source>
        <dbReference type="ARBA" id="ARBA00007931"/>
    </source>
</evidence>
<proteinExistence type="inferred from homology"/>
<keyword evidence="11 13" id="KW-0472">Membrane</keyword>
<keyword evidence="6" id="KW-0645">Protease</keyword>
<dbReference type="GO" id="GO:0006508">
    <property type="term" value="P:proteolysis"/>
    <property type="evidence" value="ECO:0007669"/>
    <property type="project" value="UniProtKB-KW"/>
</dbReference>
<dbReference type="CDD" id="cd06160">
    <property type="entry name" value="S2P-M50_like_2"/>
    <property type="match status" value="1"/>
</dbReference>
<dbReference type="EMBL" id="JAMWBK010000001">
    <property type="protein sequence ID" value="KAJ8908384.1"/>
    <property type="molecule type" value="Genomic_DNA"/>
</dbReference>
<comment type="similarity">
    <text evidence="3">Belongs to the peptidase M50B family.</text>
</comment>
<keyword evidence="16" id="KW-1185">Reference proteome</keyword>
<evidence type="ECO:0000256" key="6">
    <source>
        <dbReference type="ARBA" id="ARBA00022670"/>
    </source>
</evidence>
<dbReference type="Proteomes" id="UP001157974">
    <property type="component" value="Unassembled WGS sequence"/>
</dbReference>
<sequence length="612" mass="66732">MAGIGFVLGGMDLVSSRRTASGSQRRTTPRFHPVALVHGDRLRKRGLGRLYMTLGENGEAATGDMVGSGEDSMKSDVPKLSEEEKQSKARRAIESAERLHMEAERARIEADRAQLEAEKRRLELEKTRLLKLKNKGEDSSPLEFKPPKDEKPVHTPEKKEDPVAAQVAKPEEKAEKPEQSANSEEPKLPLSDEKEDLSDDFMSAMGPLSDMKVKRISREDIQTLRDHVFTMEQFYVTQVEVSTFGDRVVFRGNMRGAAKGLLQSFEETMEKYGLNERIRLFLMEDPAAPEENKPVFVALPKEAEPRESGVGGSISSFVFLLVSAFTTLGYGIGSFGFTPQFLKDLADGKVEQVVHTLPVSLGILAVMFGHEIGHRAVAALRGIKLDLPFFMPSLQTGTYGSITPLKSFPKSRSDFFDVAIAGPAVGLSMAMVAFIAGLMMTGYGEINEWYPQIPTSLLNSSMLIGALSKFVLPASVLKGSTLAVHPLTIVGCSGLLINAINLIPVGRLDGGRVVQALYGRIAAGRISSITLFLQVLGAILGNSPLLLYWGLIAVLFQSRPDIPSQDEVTEPDDTRSAIGLAALVLMVLILAPYPEAAQQAVQTMQTMQSGRM</sequence>
<keyword evidence="10 13" id="KW-1133">Transmembrane helix</keyword>
<feature type="region of interest" description="Disordered" evidence="12">
    <location>
        <begin position="59"/>
        <end position="91"/>
    </location>
</feature>
<evidence type="ECO:0000256" key="8">
    <source>
        <dbReference type="ARBA" id="ARBA00022801"/>
    </source>
</evidence>
<keyword evidence="4" id="KW-0150">Chloroplast</keyword>
<keyword evidence="7 13" id="KW-0812">Transmembrane</keyword>
<keyword evidence="5" id="KW-0934">Plastid</keyword>
<name>A0AAV8V0W7_9RHOD</name>
<gene>
    <name evidence="15" type="ORF">NDN08_005093</name>
</gene>
<feature type="transmembrane region" description="Helical" evidence="13">
    <location>
        <begin position="529"/>
        <end position="556"/>
    </location>
</feature>
<feature type="transmembrane region" description="Helical" evidence="13">
    <location>
        <begin position="415"/>
        <end position="440"/>
    </location>
</feature>
<organism evidence="15 16">
    <name type="scientific">Rhodosorus marinus</name>
    <dbReference type="NCBI Taxonomy" id="101924"/>
    <lineage>
        <taxon>Eukaryota</taxon>
        <taxon>Rhodophyta</taxon>
        <taxon>Stylonematophyceae</taxon>
        <taxon>Stylonematales</taxon>
        <taxon>Stylonemataceae</taxon>
        <taxon>Rhodosorus</taxon>
    </lineage>
</organism>
<feature type="domain" description="Peptidase M50" evidence="14">
    <location>
        <begin position="360"/>
        <end position="525"/>
    </location>
</feature>
<keyword evidence="9" id="KW-0809">Transit peptide</keyword>
<dbReference type="GO" id="GO:0009507">
    <property type="term" value="C:chloroplast"/>
    <property type="evidence" value="ECO:0007669"/>
    <property type="project" value="UniProtKB-SubCell"/>
</dbReference>
<dbReference type="GO" id="GO:0016020">
    <property type="term" value="C:membrane"/>
    <property type="evidence" value="ECO:0007669"/>
    <property type="project" value="UniProtKB-SubCell"/>
</dbReference>
<evidence type="ECO:0000256" key="13">
    <source>
        <dbReference type="SAM" id="Phobius"/>
    </source>
</evidence>
<feature type="compositionally biased region" description="Basic and acidic residues" evidence="12">
    <location>
        <begin position="71"/>
        <end position="91"/>
    </location>
</feature>
<evidence type="ECO:0000256" key="12">
    <source>
        <dbReference type="SAM" id="MobiDB-lite"/>
    </source>
</evidence>
<feature type="compositionally biased region" description="Basic and acidic residues" evidence="12">
    <location>
        <begin position="169"/>
        <end position="192"/>
    </location>
</feature>
<feature type="transmembrane region" description="Helical" evidence="13">
    <location>
        <begin position="487"/>
        <end position="508"/>
    </location>
</feature>
<evidence type="ECO:0000256" key="11">
    <source>
        <dbReference type="ARBA" id="ARBA00023136"/>
    </source>
</evidence>
<feature type="transmembrane region" description="Helical" evidence="13">
    <location>
        <begin position="576"/>
        <end position="594"/>
    </location>
</feature>
<comment type="caution">
    <text evidence="15">The sequence shown here is derived from an EMBL/GenBank/DDBJ whole genome shotgun (WGS) entry which is preliminary data.</text>
</comment>
<dbReference type="InterPro" id="IPR044838">
    <property type="entry name" value="EGY1-like"/>
</dbReference>
<evidence type="ECO:0000256" key="2">
    <source>
        <dbReference type="ARBA" id="ARBA00004229"/>
    </source>
</evidence>
<evidence type="ECO:0000256" key="5">
    <source>
        <dbReference type="ARBA" id="ARBA00022640"/>
    </source>
</evidence>
<dbReference type="InterPro" id="IPR008915">
    <property type="entry name" value="Peptidase_M50"/>
</dbReference>
<dbReference type="PANTHER" id="PTHR31412:SF0">
    <property type="entry name" value="ZINC METALLOPROTEASE EGY1, CHLOROPLASTIC-RELATED"/>
    <property type="match status" value="1"/>
</dbReference>